<dbReference type="SUPFAM" id="SSF54862">
    <property type="entry name" value="4Fe-4S ferredoxins"/>
    <property type="match status" value="1"/>
</dbReference>
<dbReference type="EMBL" id="CP009112">
    <property type="protein sequence ID" value="ANS32595.1"/>
    <property type="molecule type" value="Genomic_DNA"/>
</dbReference>
<dbReference type="Pfam" id="PF13459">
    <property type="entry name" value="Fer4_15"/>
    <property type="match status" value="1"/>
</dbReference>
<dbReference type="AlphaFoldDB" id="A0A1B1KJ06"/>
<organism evidence="1 2">
    <name type="scientific">Rhodococcus opacus</name>
    <name type="common">Nocardia opaca</name>
    <dbReference type="NCBI Taxonomy" id="37919"/>
    <lineage>
        <taxon>Bacteria</taxon>
        <taxon>Bacillati</taxon>
        <taxon>Actinomycetota</taxon>
        <taxon>Actinomycetes</taxon>
        <taxon>Mycobacteriales</taxon>
        <taxon>Nocardiaceae</taxon>
        <taxon>Rhodococcus</taxon>
    </lineage>
</organism>
<sequence length="63" mass="6888">MELSLHPGRCEGYGLCEEAAPRIYHLPDEDDVEILQPQVPSELEREASAGARVCPVAAILVSR</sequence>
<gene>
    <name evidence="1" type="ORF">R1CP_40070</name>
</gene>
<dbReference type="Proteomes" id="UP000186108">
    <property type="component" value="Plasmid pR1CP1"/>
</dbReference>
<evidence type="ECO:0008006" key="3">
    <source>
        <dbReference type="Google" id="ProtNLM"/>
    </source>
</evidence>
<reference evidence="1 2" key="1">
    <citation type="submission" date="2014-07" db="EMBL/GenBank/DDBJ databases">
        <authorList>
            <person name="Zhang J.E."/>
            <person name="Yang H."/>
            <person name="Guo J."/>
            <person name="Deng Z."/>
            <person name="Luo H."/>
            <person name="Luo M."/>
            <person name="Zhao B."/>
        </authorList>
    </citation>
    <scope>NUCLEOTIDE SEQUENCE [LARGE SCALE GENOMIC DNA]</scope>
    <source>
        <strain evidence="1 2">1CP</strain>
        <plasmid evidence="2">Plasmid pr1cp1</plasmid>
    </source>
</reference>
<evidence type="ECO:0000313" key="1">
    <source>
        <dbReference type="EMBL" id="ANS32595.1"/>
    </source>
</evidence>
<accession>A0A1B1KJ06</accession>
<keyword evidence="1" id="KW-0614">Plasmid</keyword>
<protein>
    <recommendedName>
        <fullName evidence="3">Ferredoxin</fullName>
    </recommendedName>
</protein>
<proteinExistence type="predicted"/>
<dbReference type="Gene3D" id="3.30.70.20">
    <property type="match status" value="1"/>
</dbReference>
<geneLocation type="plasmid" evidence="2">
    <name>pr1cp1</name>
</geneLocation>
<name>A0A1B1KJ06_RHOOP</name>
<evidence type="ECO:0000313" key="2">
    <source>
        <dbReference type="Proteomes" id="UP000186108"/>
    </source>
</evidence>